<dbReference type="InterPro" id="IPR053963">
    <property type="entry name" value="XRCC4_C"/>
</dbReference>
<reference evidence="4 5" key="1">
    <citation type="submission" date="2015-08" db="EMBL/GenBank/DDBJ databases">
        <title>The genome of the Asian arowana (Scleropages formosus).</title>
        <authorList>
            <person name="Tan M.H."/>
            <person name="Gan H.M."/>
            <person name="Croft L.J."/>
            <person name="Austin C.M."/>
        </authorList>
    </citation>
    <scope>NUCLEOTIDE SEQUENCE [LARGE SCALE GENOMIC DNA]</scope>
    <source>
        <strain evidence="4">Aro1</strain>
    </source>
</reference>
<evidence type="ECO:0000313" key="5">
    <source>
        <dbReference type="Proteomes" id="UP000034805"/>
    </source>
</evidence>
<dbReference type="SUPFAM" id="SSF58022">
    <property type="entry name" value="XRCC4, C-terminal oligomerization domain"/>
    <property type="match status" value="1"/>
</dbReference>
<dbReference type="InterPro" id="IPR010585">
    <property type="entry name" value="DNA_repair_prot_XRCC4"/>
</dbReference>
<evidence type="ECO:0000313" key="4">
    <source>
        <dbReference type="EMBL" id="KPP74807.1"/>
    </source>
</evidence>
<comment type="caution">
    <text evidence="4">The sequence shown here is derived from an EMBL/GenBank/DDBJ whole genome shotgun (WGS) entry which is preliminary data.</text>
</comment>
<dbReference type="EMBL" id="JARO02001652">
    <property type="protein sequence ID" value="KPP74807.1"/>
    <property type="molecule type" value="Genomic_DNA"/>
</dbReference>
<organism evidence="4 5">
    <name type="scientific">Scleropages formosus</name>
    <name type="common">Asian bonytongue</name>
    <name type="synonym">Osteoglossum formosum</name>
    <dbReference type="NCBI Taxonomy" id="113540"/>
    <lineage>
        <taxon>Eukaryota</taxon>
        <taxon>Metazoa</taxon>
        <taxon>Chordata</taxon>
        <taxon>Craniata</taxon>
        <taxon>Vertebrata</taxon>
        <taxon>Euteleostomi</taxon>
        <taxon>Actinopterygii</taxon>
        <taxon>Neopterygii</taxon>
        <taxon>Teleostei</taxon>
        <taxon>Osteoglossocephala</taxon>
        <taxon>Osteoglossomorpha</taxon>
        <taxon>Osteoglossiformes</taxon>
        <taxon>Osteoglossidae</taxon>
        <taxon>Scleropages</taxon>
    </lineage>
</organism>
<feature type="domain" description="XRCC4 coiled-coil" evidence="2">
    <location>
        <begin position="13"/>
        <end position="87"/>
    </location>
</feature>
<gene>
    <name evidence="4" type="ORF">Z043_106007</name>
</gene>
<evidence type="ECO:0000259" key="3">
    <source>
        <dbReference type="Pfam" id="PF21925"/>
    </source>
</evidence>
<feature type="compositionally biased region" description="Basic and acidic residues" evidence="1">
    <location>
        <begin position="191"/>
        <end position="202"/>
    </location>
</feature>
<name>A0A0P7V1F4_SCLFO</name>
<dbReference type="GO" id="GO:0032807">
    <property type="term" value="C:DNA ligase IV complex"/>
    <property type="evidence" value="ECO:0007669"/>
    <property type="project" value="TreeGrafter"/>
</dbReference>
<evidence type="ECO:0008006" key="6">
    <source>
        <dbReference type="Google" id="ProtNLM"/>
    </source>
</evidence>
<evidence type="ECO:0000259" key="2">
    <source>
        <dbReference type="Pfam" id="PF21924"/>
    </source>
</evidence>
<dbReference type="AlphaFoldDB" id="A0A0P7V1F4"/>
<evidence type="ECO:0000256" key="1">
    <source>
        <dbReference type="SAM" id="MobiDB-lite"/>
    </source>
</evidence>
<dbReference type="GO" id="GO:0033152">
    <property type="term" value="P:immunoglobulin V(D)J recombination"/>
    <property type="evidence" value="ECO:0007669"/>
    <property type="project" value="TreeGrafter"/>
</dbReference>
<feature type="non-terminal residue" evidence="4">
    <location>
        <position position="202"/>
    </location>
</feature>
<feature type="region of interest" description="Disordered" evidence="1">
    <location>
        <begin position="109"/>
        <end position="202"/>
    </location>
</feature>
<proteinExistence type="predicted"/>
<feature type="non-terminal residue" evidence="4">
    <location>
        <position position="1"/>
    </location>
</feature>
<dbReference type="STRING" id="113540.ENSSFOP00015017850"/>
<dbReference type="GO" id="GO:0010165">
    <property type="term" value="P:response to X-ray"/>
    <property type="evidence" value="ECO:0007669"/>
    <property type="project" value="TreeGrafter"/>
</dbReference>
<accession>A0A0P7V1F4</accession>
<feature type="domain" description="XRCC4 C-terminal" evidence="3">
    <location>
        <begin position="128"/>
        <end position="201"/>
    </location>
</feature>
<dbReference type="Pfam" id="PF21925">
    <property type="entry name" value="XRCC4_C"/>
    <property type="match status" value="1"/>
</dbReference>
<sequence>FRLGLVELQELPEPVEVVKDLIIHGLEKSTKLQATNEQLEEENEMLRREQTRITSELERYVQGKELLERDLYSRFVLVLNEKKAKMRRQQEEIKQLQDKLEELREAALEKKKAPHWSAGSASISPPIEDTYGASTDEEGKESPPRSLAPEQPIYAVEEPGPASVDDNLHDITDVAPCRRRRQRHLQGPSGELKKEHGKAQKK</sequence>
<dbReference type="InterPro" id="IPR053962">
    <property type="entry name" value="XRCC4_CC"/>
</dbReference>
<dbReference type="InterPro" id="IPR014751">
    <property type="entry name" value="XRCC4-like_C"/>
</dbReference>
<dbReference type="PANTHER" id="PTHR28559">
    <property type="entry name" value="DNA REPAIR PROTEIN XRCC4"/>
    <property type="match status" value="1"/>
</dbReference>
<dbReference type="Proteomes" id="UP000034805">
    <property type="component" value="Unassembled WGS sequence"/>
</dbReference>
<dbReference type="Gene3D" id="1.20.5.370">
    <property type="match status" value="1"/>
</dbReference>
<dbReference type="GO" id="GO:0006303">
    <property type="term" value="P:double-strand break repair via nonhomologous end joining"/>
    <property type="evidence" value="ECO:0007669"/>
    <property type="project" value="TreeGrafter"/>
</dbReference>
<dbReference type="Pfam" id="PF21924">
    <property type="entry name" value="XRCC4_CC"/>
    <property type="match status" value="1"/>
</dbReference>
<dbReference type="PANTHER" id="PTHR28559:SF1">
    <property type="entry name" value="DNA REPAIR PROTEIN XRCC4"/>
    <property type="match status" value="1"/>
</dbReference>
<dbReference type="GO" id="GO:0005958">
    <property type="term" value="C:DNA-dependent protein kinase-DNA ligase 4 complex"/>
    <property type="evidence" value="ECO:0007669"/>
    <property type="project" value="TreeGrafter"/>
</dbReference>
<protein>
    <recommendedName>
        <fullName evidence="6">DNA repair protein XRCC4-like</fullName>
    </recommendedName>
</protein>
<dbReference type="GO" id="GO:0003677">
    <property type="term" value="F:DNA binding"/>
    <property type="evidence" value="ECO:0007669"/>
    <property type="project" value="InterPro"/>
</dbReference>